<keyword evidence="5" id="KW-0067">ATP-binding</keyword>
<evidence type="ECO:0000256" key="1">
    <source>
        <dbReference type="ARBA" id="ARBA00012513"/>
    </source>
</evidence>
<dbReference type="STRING" id="1220188.A0A4S3IZC7"/>
<name>A0A4S3IZC7_9EURO</name>
<protein>
    <recommendedName>
        <fullName evidence="1">non-specific serine/threonine protein kinase</fullName>
        <ecNumber evidence="1">2.7.11.1</ecNumber>
    </recommendedName>
</protein>
<organism evidence="8 9">
    <name type="scientific">Aspergillus tanneri</name>
    <dbReference type="NCBI Taxonomy" id="1220188"/>
    <lineage>
        <taxon>Eukaryota</taxon>
        <taxon>Fungi</taxon>
        <taxon>Dikarya</taxon>
        <taxon>Ascomycota</taxon>
        <taxon>Pezizomycotina</taxon>
        <taxon>Eurotiomycetes</taxon>
        <taxon>Eurotiomycetidae</taxon>
        <taxon>Eurotiales</taxon>
        <taxon>Aspergillaceae</taxon>
        <taxon>Aspergillus</taxon>
        <taxon>Aspergillus subgen. Circumdati</taxon>
    </lineage>
</organism>
<dbReference type="Gene3D" id="1.10.510.10">
    <property type="entry name" value="Transferase(Phosphotransferase) domain 1"/>
    <property type="match status" value="1"/>
</dbReference>
<feature type="region of interest" description="Disordered" evidence="6">
    <location>
        <begin position="137"/>
        <end position="177"/>
    </location>
</feature>
<comment type="caution">
    <text evidence="8">The sequence shown here is derived from an EMBL/GenBank/DDBJ whole genome shotgun (WGS) entry which is preliminary data.</text>
</comment>
<dbReference type="GO" id="GO:0005737">
    <property type="term" value="C:cytoplasm"/>
    <property type="evidence" value="ECO:0007669"/>
    <property type="project" value="TreeGrafter"/>
</dbReference>
<accession>A0A4S3IZC7</accession>
<feature type="domain" description="Protein kinase" evidence="7">
    <location>
        <begin position="1"/>
        <end position="89"/>
    </location>
</feature>
<keyword evidence="4" id="KW-0418">Kinase</keyword>
<proteinExistence type="predicted"/>
<evidence type="ECO:0000313" key="9">
    <source>
        <dbReference type="Proteomes" id="UP000308092"/>
    </source>
</evidence>
<dbReference type="Proteomes" id="UP000308092">
    <property type="component" value="Unassembled WGS sequence"/>
</dbReference>
<dbReference type="GO" id="GO:0004674">
    <property type="term" value="F:protein serine/threonine kinase activity"/>
    <property type="evidence" value="ECO:0007669"/>
    <property type="project" value="UniProtKB-EC"/>
</dbReference>
<evidence type="ECO:0000256" key="5">
    <source>
        <dbReference type="ARBA" id="ARBA00022840"/>
    </source>
</evidence>
<dbReference type="InterPro" id="IPR050660">
    <property type="entry name" value="NEK_Ser/Thr_kinase"/>
</dbReference>
<dbReference type="AlphaFoldDB" id="A0A4S3IZC7"/>
<evidence type="ECO:0000259" key="7">
    <source>
        <dbReference type="PROSITE" id="PS50011"/>
    </source>
</evidence>
<evidence type="ECO:0000313" key="8">
    <source>
        <dbReference type="EMBL" id="THC87779.1"/>
    </source>
</evidence>
<dbReference type="GO" id="GO:0044732">
    <property type="term" value="C:mitotic spindle pole body"/>
    <property type="evidence" value="ECO:0007669"/>
    <property type="project" value="TreeGrafter"/>
</dbReference>
<dbReference type="PANTHER" id="PTHR43671:SF13">
    <property type="entry name" value="SERINE_THREONINE-PROTEIN KINASE NEK2"/>
    <property type="match status" value="1"/>
</dbReference>
<reference evidence="8 9" key="1">
    <citation type="submission" date="2019-03" db="EMBL/GenBank/DDBJ databases">
        <title>The genome sequence of a newly discovered highly antifungal drug resistant Aspergillus species, Aspergillus tanneri NIH 1004.</title>
        <authorList>
            <person name="Mounaud S."/>
            <person name="Singh I."/>
            <person name="Joardar V."/>
            <person name="Pakala S."/>
            <person name="Pakala S."/>
            <person name="Venepally P."/>
            <person name="Hoover J."/>
            <person name="Nierman W."/>
            <person name="Chung J."/>
            <person name="Losada L."/>
        </authorList>
    </citation>
    <scope>NUCLEOTIDE SEQUENCE [LARGE SCALE GENOMIC DNA]</scope>
    <source>
        <strain evidence="8 9">NIH1004</strain>
    </source>
</reference>
<gene>
    <name evidence="8" type="ORF">EYZ11_012775</name>
</gene>
<dbReference type="VEuPathDB" id="FungiDB:EYZ11_012775"/>
<dbReference type="InterPro" id="IPR000719">
    <property type="entry name" value="Prot_kinase_dom"/>
</dbReference>
<dbReference type="PANTHER" id="PTHR43671">
    <property type="entry name" value="SERINE/THREONINE-PROTEIN KINASE NEK"/>
    <property type="match status" value="1"/>
</dbReference>
<dbReference type="SUPFAM" id="SSF56112">
    <property type="entry name" value="Protein kinase-like (PK-like)"/>
    <property type="match status" value="1"/>
</dbReference>
<dbReference type="GO" id="GO:0007059">
    <property type="term" value="P:chromosome segregation"/>
    <property type="evidence" value="ECO:0007669"/>
    <property type="project" value="TreeGrafter"/>
</dbReference>
<evidence type="ECO:0000256" key="2">
    <source>
        <dbReference type="ARBA" id="ARBA00022679"/>
    </source>
</evidence>
<keyword evidence="2" id="KW-0808">Transferase</keyword>
<dbReference type="Pfam" id="PF00069">
    <property type="entry name" value="Pkinase"/>
    <property type="match status" value="1"/>
</dbReference>
<dbReference type="EC" id="2.7.11.1" evidence="1"/>
<dbReference type="GO" id="GO:0005524">
    <property type="term" value="F:ATP binding"/>
    <property type="evidence" value="ECO:0007669"/>
    <property type="project" value="UniProtKB-KW"/>
</dbReference>
<dbReference type="EMBL" id="SOSA01001046">
    <property type="protein sequence ID" value="THC87779.1"/>
    <property type="molecule type" value="Genomic_DNA"/>
</dbReference>
<evidence type="ECO:0000256" key="3">
    <source>
        <dbReference type="ARBA" id="ARBA00022741"/>
    </source>
</evidence>
<dbReference type="PROSITE" id="PS50011">
    <property type="entry name" value="PROTEIN_KINASE_DOM"/>
    <property type="match status" value="1"/>
</dbReference>
<dbReference type="GO" id="GO:0005634">
    <property type="term" value="C:nucleus"/>
    <property type="evidence" value="ECO:0007669"/>
    <property type="project" value="TreeGrafter"/>
</dbReference>
<keyword evidence="9" id="KW-1185">Reference proteome</keyword>
<evidence type="ECO:0000256" key="6">
    <source>
        <dbReference type="SAM" id="MobiDB-lite"/>
    </source>
</evidence>
<keyword evidence="3" id="KW-0547">Nucleotide-binding</keyword>
<evidence type="ECO:0000256" key="4">
    <source>
        <dbReference type="ARBA" id="ARBA00022777"/>
    </source>
</evidence>
<sequence length="199" mass="22197">MSPEICARESYGFPADIWALGCTMYELCQQDVPFNAQAGALLVREILDGRPKPLPKIYSETLRTLIGDCLRRNPARRPDARSLLNHPIIRLAQRSPPLQVVQNQHTCNIEEHDRIQSELEEVKRQLADVLNEKATMAPKAEYSSQDKAVQAGASRFRSVNKGGSGSQNPSSGGGRKFDADVWLKEIENLSSILERSKVK</sequence>
<dbReference type="InterPro" id="IPR011009">
    <property type="entry name" value="Kinase-like_dom_sf"/>
</dbReference>